<accession>A0A1H6ER40</accession>
<keyword evidence="2" id="KW-1185">Reference proteome</keyword>
<dbReference type="EMBL" id="FNVT01000014">
    <property type="protein sequence ID" value="SEG99883.1"/>
    <property type="molecule type" value="Genomic_DNA"/>
</dbReference>
<dbReference type="Proteomes" id="UP000236732">
    <property type="component" value="Unassembled WGS sequence"/>
</dbReference>
<organism evidence="1 2">
    <name type="scientific">Nonomuraea solani</name>
    <dbReference type="NCBI Taxonomy" id="1144553"/>
    <lineage>
        <taxon>Bacteria</taxon>
        <taxon>Bacillati</taxon>
        <taxon>Actinomycetota</taxon>
        <taxon>Actinomycetes</taxon>
        <taxon>Streptosporangiales</taxon>
        <taxon>Streptosporangiaceae</taxon>
        <taxon>Nonomuraea</taxon>
    </lineage>
</organism>
<evidence type="ECO:0000313" key="1">
    <source>
        <dbReference type="EMBL" id="SEG99883.1"/>
    </source>
</evidence>
<protein>
    <submittedName>
        <fullName evidence="1">Uncharacterized protein</fullName>
    </submittedName>
</protein>
<sequence length="246" mass="26430">MSAPAARPLDGERLSDLIMRLLLDGRLRERLATEGAAAVATSEGELECLETIDLDELDAAARRFRSTIWRLGTGGSLATAFPHSLRLIAATEAELLDGFLGSPRFAEFRLVPYAGTGLSVEEAFARFLLDLAPEPRVLRETITHELMIALFTALSCERPLSFAIGCEGIVETGRGHAALRRYAPDSLTSWGENPGEGAEPVPYAYFATPAGVTRGVVSERVAAAFAAEPSDGSRAARDALSRRGLW</sequence>
<name>A0A1H6ER40_9ACTN</name>
<evidence type="ECO:0000313" key="2">
    <source>
        <dbReference type="Proteomes" id="UP000236732"/>
    </source>
</evidence>
<proteinExistence type="predicted"/>
<gene>
    <name evidence="1" type="ORF">SAMN05444920_114159</name>
</gene>
<dbReference type="AlphaFoldDB" id="A0A1H6ER40"/>
<reference evidence="1 2" key="1">
    <citation type="submission" date="2016-10" db="EMBL/GenBank/DDBJ databases">
        <authorList>
            <person name="de Groot N.N."/>
        </authorList>
    </citation>
    <scope>NUCLEOTIDE SEQUENCE [LARGE SCALE GENOMIC DNA]</scope>
    <source>
        <strain evidence="1 2">CGMCC 4.7037</strain>
    </source>
</reference>